<dbReference type="AlphaFoldDB" id="A0AA42BWV1"/>
<reference evidence="7" key="1">
    <citation type="submission" date="2022-08" db="EMBL/GenBank/DDBJ databases">
        <authorList>
            <person name="Deng Y."/>
            <person name="Han X.-F."/>
            <person name="Zhang Y.-Q."/>
        </authorList>
    </citation>
    <scope>NUCLEOTIDE SEQUENCE</scope>
    <source>
        <strain evidence="7">CPCC 203407</strain>
    </source>
</reference>
<keyword evidence="1" id="KW-0813">Transport</keyword>
<dbReference type="CDD" id="cd03216">
    <property type="entry name" value="ABC_Carb_Monos_I"/>
    <property type="match status" value="1"/>
</dbReference>
<dbReference type="InterPro" id="IPR027417">
    <property type="entry name" value="P-loop_NTPase"/>
</dbReference>
<dbReference type="PANTHER" id="PTHR43790">
    <property type="entry name" value="CARBOHYDRATE TRANSPORT ATP-BINDING PROTEIN MG119-RELATED"/>
    <property type="match status" value="1"/>
</dbReference>
<dbReference type="GO" id="GO:0016887">
    <property type="term" value="F:ATP hydrolysis activity"/>
    <property type="evidence" value="ECO:0007669"/>
    <property type="project" value="InterPro"/>
</dbReference>
<feature type="domain" description="ABC transporter" evidence="6">
    <location>
        <begin position="14"/>
        <end position="248"/>
    </location>
</feature>
<keyword evidence="8" id="KW-1185">Reference proteome</keyword>
<dbReference type="SMART" id="SM00382">
    <property type="entry name" value="AAA"/>
    <property type="match status" value="2"/>
</dbReference>
<dbReference type="GO" id="GO:0005524">
    <property type="term" value="F:ATP binding"/>
    <property type="evidence" value="ECO:0007669"/>
    <property type="project" value="UniProtKB-KW"/>
</dbReference>
<keyword evidence="3" id="KW-0547">Nucleotide-binding</keyword>
<dbReference type="InterPro" id="IPR003593">
    <property type="entry name" value="AAA+_ATPase"/>
</dbReference>
<dbReference type="EMBL" id="JANLCK010000009">
    <property type="protein sequence ID" value="MCS5727238.1"/>
    <property type="molecule type" value="Genomic_DNA"/>
</dbReference>
<feature type="region of interest" description="Disordered" evidence="5">
    <location>
        <begin position="259"/>
        <end position="279"/>
    </location>
</feature>
<dbReference type="PANTHER" id="PTHR43790:SF9">
    <property type="entry name" value="GALACTOFURANOSE TRANSPORTER ATP-BINDING PROTEIN YTFR"/>
    <property type="match status" value="1"/>
</dbReference>
<evidence type="ECO:0000256" key="4">
    <source>
        <dbReference type="ARBA" id="ARBA00022840"/>
    </source>
</evidence>
<keyword evidence="4 7" id="KW-0067">ATP-binding</keyword>
<proteinExistence type="predicted"/>
<evidence type="ECO:0000256" key="5">
    <source>
        <dbReference type="SAM" id="MobiDB-lite"/>
    </source>
</evidence>
<dbReference type="Pfam" id="PF00005">
    <property type="entry name" value="ABC_tran"/>
    <property type="match status" value="2"/>
</dbReference>
<keyword evidence="2" id="KW-0677">Repeat</keyword>
<dbReference type="InterPro" id="IPR003439">
    <property type="entry name" value="ABC_transporter-like_ATP-bd"/>
</dbReference>
<dbReference type="InterPro" id="IPR050107">
    <property type="entry name" value="ABC_carbohydrate_import_ATPase"/>
</dbReference>
<gene>
    <name evidence="7" type="ORF">N1028_15170</name>
</gene>
<dbReference type="PROSITE" id="PS00211">
    <property type="entry name" value="ABC_TRANSPORTER_1"/>
    <property type="match status" value="1"/>
</dbReference>
<name>A0AA42BWV1_9MICO</name>
<protein>
    <submittedName>
        <fullName evidence="7">ABC transporter ATP-binding protein</fullName>
    </submittedName>
</protein>
<evidence type="ECO:0000259" key="6">
    <source>
        <dbReference type="PROSITE" id="PS50893"/>
    </source>
</evidence>
<evidence type="ECO:0000256" key="1">
    <source>
        <dbReference type="ARBA" id="ARBA00022448"/>
    </source>
</evidence>
<dbReference type="CDD" id="cd03215">
    <property type="entry name" value="ABC_Carb_Monos_II"/>
    <property type="match status" value="1"/>
</dbReference>
<sequence>MTGPTDPTDTPPRLRLRGMRRSFGPVVAVRDVDLDVAPGSVHALLGENGAGKSTLMNVVYGLHRRDEGSIEVDGTPVDVVRPADAIAAGLAMVHQHHMLVPSLTVAETVSLATPGRRVRWDRGAAAGRVAELAGSLGLDIDPDDRIEELTLAGRQRVEILTAVHRDAKLLILDEPTAVLAPSEVEPFFELLRRMAAAGRSIVLITHRLREVFAVCDAISVMRRGALVFSAPTARTTTAEVLGHLVPAAAPDGVTDAATGAVKPHPDAAARRPGAAGGPGSAGGIVLEVQGLRAPSAPGSTGLDDCSFSVGGGEILGIAGVEGNGQGELVRVLAGMAASPGGRITVDGEQLTGRPPRDRIAVVPEDRHHDGLVLDLTVEENLVLDHLGDYTRLGLLQAGAMKKDATAAVDEYGIVTASTSSPVRSMSGGNQQKIVLARALSGRPRVLVVAQATRGLDPGAAGAVLDRIRAARDRGTAVVFIGSDLDEVLSVSDRVAVLFGGRIVGEAPASTGRAAVTAWMVGSEPEQSPEKRPEEDPA</sequence>
<feature type="domain" description="ABC transporter" evidence="6">
    <location>
        <begin position="286"/>
        <end position="524"/>
    </location>
</feature>
<dbReference type="SUPFAM" id="SSF52540">
    <property type="entry name" value="P-loop containing nucleoside triphosphate hydrolases"/>
    <property type="match status" value="2"/>
</dbReference>
<dbReference type="InterPro" id="IPR017871">
    <property type="entry name" value="ABC_transporter-like_CS"/>
</dbReference>
<dbReference type="Proteomes" id="UP001165587">
    <property type="component" value="Unassembled WGS sequence"/>
</dbReference>
<organism evidence="7 8">
    <name type="scientific">Herbiconiux oxytropis</name>
    <dbReference type="NCBI Taxonomy" id="2970915"/>
    <lineage>
        <taxon>Bacteria</taxon>
        <taxon>Bacillati</taxon>
        <taxon>Actinomycetota</taxon>
        <taxon>Actinomycetes</taxon>
        <taxon>Micrococcales</taxon>
        <taxon>Microbacteriaceae</taxon>
        <taxon>Herbiconiux</taxon>
    </lineage>
</organism>
<dbReference type="RefSeq" id="WP_259530216.1">
    <property type="nucleotide sequence ID" value="NZ_JANLCK010000009.1"/>
</dbReference>
<dbReference type="PROSITE" id="PS50893">
    <property type="entry name" value="ABC_TRANSPORTER_2"/>
    <property type="match status" value="2"/>
</dbReference>
<evidence type="ECO:0000256" key="2">
    <source>
        <dbReference type="ARBA" id="ARBA00022737"/>
    </source>
</evidence>
<accession>A0AA42BWV1</accession>
<dbReference type="Gene3D" id="3.40.50.300">
    <property type="entry name" value="P-loop containing nucleotide triphosphate hydrolases"/>
    <property type="match status" value="2"/>
</dbReference>
<evidence type="ECO:0000256" key="3">
    <source>
        <dbReference type="ARBA" id="ARBA00022741"/>
    </source>
</evidence>
<evidence type="ECO:0000313" key="7">
    <source>
        <dbReference type="EMBL" id="MCS5727238.1"/>
    </source>
</evidence>
<comment type="caution">
    <text evidence="7">The sequence shown here is derived from an EMBL/GenBank/DDBJ whole genome shotgun (WGS) entry which is preliminary data.</text>
</comment>
<evidence type="ECO:0000313" key="8">
    <source>
        <dbReference type="Proteomes" id="UP001165587"/>
    </source>
</evidence>